<dbReference type="AlphaFoldDB" id="A0A8J3QRH2"/>
<protein>
    <submittedName>
        <fullName evidence="1">Uncharacterized protein</fullName>
    </submittedName>
</protein>
<evidence type="ECO:0000313" key="2">
    <source>
        <dbReference type="Proteomes" id="UP000642748"/>
    </source>
</evidence>
<gene>
    <name evidence="1" type="ORF">Raf01_36960</name>
</gene>
<name>A0A8J3QRH2_9ACTN</name>
<evidence type="ECO:0000313" key="1">
    <source>
        <dbReference type="EMBL" id="GIH15524.1"/>
    </source>
</evidence>
<sequence length="112" mass="12084">MVTDMPDAFTTLWTHDTCRALRQAGRVGMRPPVAFSGVHSSLPSWASVAAGDDVYAGRNRRGVTRGLRHVVDGRLERAVSLHGVYRLTVESADALANLLVDAPDQSPATSNR</sequence>
<proteinExistence type="predicted"/>
<comment type="caution">
    <text evidence="1">The sequence shown here is derived from an EMBL/GenBank/DDBJ whole genome shotgun (WGS) entry which is preliminary data.</text>
</comment>
<organism evidence="1 2">
    <name type="scientific">Rugosimonospora africana</name>
    <dbReference type="NCBI Taxonomy" id="556532"/>
    <lineage>
        <taxon>Bacteria</taxon>
        <taxon>Bacillati</taxon>
        <taxon>Actinomycetota</taxon>
        <taxon>Actinomycetes</taxon>
        <taxon>Micromonosporales</taxon>
        <taxon>Micromonosporaceae</taxon>
        <taxon>Rugosimonospora</taxon>
    </lineage>
</organism>
<keyword evidence="2" id="KW-1185">Reference proteome</keyword>
<dbReference type="EMBL" id="BONZ01000034">
    <property type="protein sequence ID" value="GIH15524.1"/>
    <property type="molecule type" value="Genomic_DNA"/>
</dbReference>
<dbReference type="Proteomes" id="UP000642748">
    <property type="component" value="Unassembled WGS sequence"/>
</dbReference>
<accession>A0A8J3QRH2</accession>
<reference evidence="1" key="1">
    <citation type="submission" date="2021-01" db="EMBL/GenBank/DDBJ databases">
        <title>Whole genome shotgun sequence of Rugosimonospora africana NBRC 104875.</title>
        <authorList>
            <person name="Komaki H."/>
            <person name="Tamura T."/>
        </authorList>
    </citation>
    <scope>NUCLEOTIDE SEQUENCE</scope>
    <source>
        <strain evidence="1">NBRC 104875</strain>
    </source>
</reference>